<dbReference type="SMART" id="SM00456">
    <property type="entry name" value="WW"/>
    <property type="match status" value="2"/>
</dbReference>
<dbReference type="InterPro" id="IPR036020">
    <property type="entry name" value="WW_dom_sf"/>
</dbReference>
<dbReference type="CDD" id="cd00201">
    <property type="entry name" value="WW"/>
    <property type="match status" value="1"/>
</dbReference>
<protein>
    <submittedName>
        <fullName evidence="4">Pleckstrin homology domain-containing family A member 7-like</fullName>
    </submittedName>
</protein>
<dbReference type="GeneID" id="113456521"/>
<sequence>MAAAVGRDTLPEHWSYGVCRDGRVFFINDQLGCTTWLHPRTGEPVNSGHMIRSDLPRGWEEGFTEEGASFFIDHNQQTTTFRHPMTGQFSPENSEFILQEEPHPRMSKQERNQRPSSMVSETSTSGTTSTLEAKPGPKILKSSSKVHSFGKRDQAIRRNLNVPVVVRGWLHKQVRRLRWE</sequence>
<gene>
    <name evidence="4" type="primary">LOC113456521</name>
</gene>
<dbReference type="Gene3D" id="2.20.70.10">
    <property type="match status" value="2"/>
</dbReference>
<reference evidence="4" key="1">
    <citation type="submission" date="2025-08" db="UniProtKB">
        <authorList>
            <consortium name="RefSeq"/>
        </authorList>
    </citation>
    <scope>IDENTIFICATION</scope>
</reference>
<evidence type="ECO:0000313" key="3">
    <source>
        <dbReference type="Proteomes" id="UP000694915"/>
    </source>
</evidence>
<keyword evidence="3" id="KW-1185">Reference proteome</keyword>
<feature type="compositionally biased region" description="Low complexity" evidence="1">
    <location>
        <begin position="116"/>
        <end position="130"/>
    </location>
</feature>
<dbReference type="SUPFAM" id="SSF51045">
    <property type="entry name" value="WW domain"/>
    <property type="match status" value="2"/>
</dbReference>
<name>A0ABM1U4U3_MICOH</name>
<feature type="domain" description="WW" evidence="2">
    <location>
        <begin position="8"/>
        <end position="41"/>
    </location>
</feature>
<feature type="domain" description="WW" evidence="2">
    <location>
        <begin position="53"/>
        <end position="86"/>
    </location>
</feature>
<feature type="region of interest" description="Disordered" evidence="1">
    <location>
        <begin position="103"/>
        <end position="147"/>
    </location>
</feature>
<feature type="compositionally biased region" description="Basic and acidic residues" evidence="1">
    <location>
        <begin position="103"/>
        <end position="113"/>
    </location>
</feature>
<dbReference type="PANTHER" id="PTHR12752:SF4">
    <property type="entry name" value="PLECKSTRIN HOMOLOGY DOMAIN-CONTAINING FAMILY A MEMBER 7"/>
    <property type="match status" value="1"/>
</dbReference>
<evidence type="ECO:0000256" key="1">
    <source>
        <dbReference type="SAM" id="MobiDB-lite"/>
    </source>
</evidence>
<dbReference type="PROSITE" id="PS01159">
    <property type="entry name" value="WW_DOMAIN_1"/>
    <property type="match status" value="1"/>
</dbReference>
<organism evidence="3 4">
    <name type="scientific">Microtus ochrogaster</name>
    <name type="common">Prairie vole</name>
    <dbReference type="NCBI Taxonomy" id="79684"/>
    <lineage>
        <taxon>Eukaryota</taxon>
        <taxon>Metazoa</taxon>
        <taxon>Chordata</taxon>
        <taxon>Craniata</taxon>
        <taxon>Vertebrata</taxon>
        <taxon>Euteleostomi</taxon>
        <taxon>Mammalia</taxon>
        <taxon>Eutheria</taxon>
        <taxon>Euarchontoglires</taxon>
        <taxon>Glires</taxon>
        <taxon>Rodentia</taxon>
        <taxon>Myomorpha</taxon>
        <taxon>Muroidea</taxon>
        <taxon>Cricetidae</taxon>
        <taxon>Arvicolinae</taxon>
        <taxon>Microtus</taxon>
    </lineage>
</organism>
<accession>A0ABM1U4U3</accession>
<dbReference type="PANTHER" id="PTHR12752">
    <property type="entry name" value="PHOSPHOINOSITOL 3-PHOSPHATE-BINDING PROTEIN"/>
    <property type="match status" value="1"/>
</dbReference>
<dbReference type="PROSITE" id="PS50020">
    <property type="entry name" value="WW_DOMAIN_2"/>
    <property type="match status" value="2"/>
</dbReference>
<dbReference type="InterPro" id="IPR001202">
    <property type="entry name" value="WW_dom"/>
</dbReference>
<proteinExistence type="predicted"/>
<dbReference type="Proteomes" id="UP000694915">
    <property type="component" value="Chromosome 8"/>
</dbReference>
<evidence type="ECO:0000259" key="2">
    <source>
        <dbReference type="PROSITE" id="PS50020"/>
    </source>
</evidence>
<dbReference type="Pfam" id="PF00397">
    <property type="entry name" value="WW"/>
    <property type="match status" value="1"/>
</dbReference>
<dbReference type="RefSeq" id="XP_026637005.1">
    <property type="nucleotide sequence ID" value="XM_026781204.1"/>
</dbReference>
<evidence type="ECO:0000313" key="4">
    <source>
        <dbReference type="RefSeq" id="XP_026637005.1"/>
    </source>
</evidence>